<dbReference type="SMART" id="SM00582">
    <property type="entry name" value="RPR"/>
    <property type="match status" value="1"/>
</dbReference>
<feature type="region of interest" description="Disordered" evidence="3">
    <location>
        <begin position="833"/>
        <end position="877"/>
    </location>
</feature>
<reference evidence="6" key="1">
    <citation type="thesis" date="2021" institute="BYU ScholarsArchive" country="Provo, UT, USA">
        <title>Applications of and Algorithms for Genome Assembly and Genomic Analyses with an Emphasis on Marine Teleosts.</title>
        <authorList>
            <person name="Pickett B.D."/>
        </authorList>
    </citation>
    <scope>NUCLEOTIDE SEQUENCE</scope>
    <source>
        <strain evidence="6">HI-2016</strain>
    </source>
</reference>
<dbReference type="PANTHER" id="PTHR23140:SF1">
    <property type="entry name" value="SR-RELATED CTD ASSOCIATED FACTOR 8"/>
    <property type="match status" value="1"/>
</dbReference>
<gene>
    <name evidence="6" type="ORF">JZ751_004943</name>
</gene>
<feature type="compositionally biased region" description="Polar residues" evidence="3">
    <location>
        <begin position="286"/>
        <end position="314"/>
    </location>
</feature>
<evidence type="ECO:0008006" key="8">
    <source>
        <dbReference type="Google" id="ProtNLM"/>
    </source>
</evidence>
<feature type="compositionally biased region" description="Basic and acidic residues" evidence="3">
    <location>
        <begin position="959"/>
        <end position="968"/>
    </location>
</feature>
<feature type="region of interest" description="Disordered" evidence="3">
    <location>
        <begin position="282"/>
        <end position="341"/>
    </location>
</feature>
<feature type="compositionally biased region" description="Low complexity" evidence="3">
    <location>
        <begin position="104"/>
        <end position="115"/>
    </location>
</feature>
<feature type="compositionally biased region" description="Basic and acidic residues" evidence="3">
    <location>
        <begin position="986"/>
        <end position="1005"/>
    </location>
</feature>
<feature type="domain" description="CID" evidence="5">
    <location>
        <begin position="1"/>
        <end position="86"/>
    </location>
</feature>
<keyword evidence="7" id="KW-1185">Reference proteome</keyword>
<dbReference type="InterPro" id="IPR035979">
    <property type="entry name" value="RBD_domain_sf"/>
</dbReference>
<dbReference type="PROSITE" id="PS50102">
    <property type="entry name" value="RRM"/>
    <property type="match status" value="1"/>
</dbReference>
<dbReference type="Pfam" id="PF04818">
    <property type="entry name" value="CID"/>
    <property type="match status" value="1"/>
</dbReference>
<dbReference type="InterPro" id="IPR051485">
    <property type="entry name" value="SR-CTD_assoc_factor"/>
</dbReference>
<evidence type="ECO:0000259" key="5">
    <source>
        <dbReference type="PROSITE" id="PS51391"/>
    </source>
</evidence>
<dbReference type="SMART" id="SM00360">
    <property type="entry name" value="RRM"/>
    <property type="match status" value="1"/>
</dbReference>
<evidence type="ECO:0000256" key="2">
    <source>
        <dbReference type="PROSITE-ProRule" id="PRU00176"/>
    </source>
</evidence>
<name>A0A8T2P6U2_9TELE</name>
<dbReference type="PANTHER" id="PTHR23140">
    <property type="entry name" value="RNA PROCESSING PROTEIN LD23810P"/>
    <property type="match status" value="1"/>
</dbReference>
<dbReference type="GO" id="GO:0005634">
    <property type="term" value="C:nucleus"/>
    <property type="evidence" value="ECO:0007669"/>
    <property type="project" value="TreeGrafter"/>
</dbReference>
<evidence type="ECO:0000313" key="7">
    <source>
        <dbReference type="Proteomes" id="UP000824540"/>
    </source>
</evidence>
<dbReference type="PROSITE" id="PS51391">
    <property type="entry name" value="CID"/>
    <property type="match status" value="1"/>
</dbReference>
<comment type="caution">
    <text evidence="6">The sequence shown here is derived from an EMBL/GenBank/DDBJ whole genome shotgun (WGS) entry which is preliminary data.</text>
</comment>
<dbReference type="InterPro" id="IPR006569">
    <property type="entry name" value="CID_dom"/>
</dbReference>
<feature type="region of interest" description="Disordered" evidence="3">
    <location>
        <begin position="896"/>
        <end position="1130"/>
    </location>
</feature>
<feature type="region of interest" description="Disordered" evidence="3">
    <location>
        <begin position="353"/>
        <end position="441"/>
    </location>
</feature>
<feature type="compositionally biased region" description="Polar residues" evidence="3">
    <location>
        <begin position="94"/>
        <end position="103"/>
    </location>
</feature>
<feature type="domain" description="RRM" evidence="4">
    <location>
        <begin position="450"/>
        <end position="518"/>
    </location>
</feature>
<dbReference type="Pfam" id="PF00076">
    <property type="entry name" value="RRM_1"/>
    <property type="match status" value="1"/>
</dbReference>
<feature type="compositionally biased region" description="Low complexity" evidence="3">
    <location>
        <begin position="578"/>
        <end position="592"/>
    </location>
</feature>
<dbReference type="EMBL" id="JAFBMS010000013">
    <property type="protein sequence ID" value="KAG9347376.1"/>
    <property type="molecule type" value="Genomic_DNA"/>
</dbReference>
<evidence type="ECO:0000256" key="1">
    <source>
        <dbReference type="ARBA" id="ARBA00022884"/>
    </source>
</evidence>
<dbReference type="GO" id="GO:0003723">
    <property type="term" value="F:RNA binding"/>
    <property type="evidence" value="ECO:0007669"/>
    <property type="project" value="UniProtKB-UniRule"/>
</dbReference>
<feature type="compositionally biased region" description="Acidic residues" evidence="3">
    <location>
        <begin position="1117"/>
        <end position="1130"/>
    </location>
</feature>
<feature type="compositionally biased region" description="Basic and acidic residues" evidence="3">
    <location>
        <begin position="1013"/>
        <end position="1047"/>
    </location>
</feature>
<feature type="region of interest" description="Disordered" evidence="3">
    <location>
        <begin position="89"/>
        <end position="121"/>
    </location>
</feature>
<accession>A0A8T2P6U2</accession>
<evidence type="ECO:0000313" key="6">
    <source>
        <dbReference type="EMBL" id="KAG9347376.1"/>
    </source>
</evidence>
<dbReference type="InterPro" id="IPR012677">
    <property type="entry name" value="Nucleotide-bd_a/b_plait_sf"/>
</dbReference>
<dbReference type="SUPFAM" id="SSF54928">
    <property type="entry name" value="RNA-binding domain, RBD"/>
    <property type="match status" value="1"/>
</dbReference>
<feature type="compositionally biased region" description="Basic and acidic residues" evidence="3">
    <location>
        <begin position="355"/>
        <end position="365"/>
    </location>
</feature>
<dbReference type="InterPro" id="IPR008942">
    <property type="entry name" value="ENTH_VHS"/>
</dbReference>
<dbReference type="Proteomes" id="UP000824540">
    <property type="component" value="Unassembled WGS sequence"/>
</dbReference>
<feature type="region of interest" description="Disordered" evidence="3">
    <location>
        <begin position="569"/>
        <end position="592"/>
    </location>
</feature>
<feature type="non-terminal residue" evidence="6">
    <location>
        <position position="1130"/>
    </location>
</feature>
<feature type="compositionally biased region" description="Basic and acidic residues" evidence="3">
    <location>
        <begin position="316"/>
        <end position="325"/>
    </location>
</feature>
<feature type="non-terminal residue" evidence="6">
    <location>
        <position position="1"/>
    </location>
</feature>
<dbReference type="AlphaFoldDB" id="A0A8T2P6U2"/>
<evidence type="ECO:0000259" key="4">
    <source>
        <dbReference type="PROSITE" id="PS50102"/>
    </source>
</evidence>
<dbReference type="Gene3D" id="3.30.70.330">
    <property type="match status" value="1"/>
</dbReference>
<keyword evidence="1 2" id="KW-0694">RNA-binding</keyword>
<proteinExistence type="predicted"/>
<dbReference type="Gene3D" id="1.25.40.90">
    <property type="match status" value="1"/>
</dbReference>
<dbReference type="SUPFAM" id="SSF48464">
    <property type="entry name" value="ENTH/VHS domain"/>
    <property type="match status" value="1"/>
</dbReference>
<protein>
    <recommendedName>
        <fullName evidence="8">SR-related CTD associated factor 8</fullName>
    </recommendedName>
</protein>
<evidence type="ECO:0000256" key="3">
    <source>
        <dbReference type="SAM" id="MobiDB-lite"/>
    </source>
</evidence>
<dbReference type="OrthoDB" id="79367at2759"/>
<feature type="compositionally biased region" description="Basic residues" evidence="3">
    <location>
        <begin position="366"/>
        <end position="416"/>
    </location>
</feature>
<sequence length="1130" mass="123792">CKPEYKVPGLYVIDSIVRQSRHQFGQEKDVFAPRFSKNIIGTFQNLYRCPSDDKSKIVRVLNLWQKNDVFKSDIVQPLLDMAAGLPPPSLTPVPATSSAPMNSTTPGTPVTPTTPANMVQSGPDWATQITSTDTMAAVAQILQSPQGQQVAHGTSIHSANPGKLQQLVQSLQQQQKSQPSLLQALDAGLVVQLQALTAQLTAAATAPSTPNPLDQRLSSLNKKLLDQFDLGEDSECRKEDTKKTTQSTLPMVSESISRSIFHQLAEQLQQQNLEQLQKELLKHRQTQQQENQEAFFGSENSATPPQSNSQQQLQDAEAKMDDSVDHQQQASPSHSPADMDLYDDQDMVEGEILEPEEKAVLDTRSRTRSQSRSRSRSQSRSRSPRKQRSRSRSGSGKRKHRKRSRSRSRERRRKSSRSYSSERQARERQRERQKKGLPPIRSKTLSVCSTTLWVGQVDKKATQQDLTNLFEEFGQVESINMIPPRGCAYICMVHRQDAHHAHQKLSTSSYKIGSKVIKGVKQEYKQLWDVDLGVTYIPWEKVKLDDLDSFAEGGIIDQETVNSEWEAVRNTEPKEAPSKAVVSTEPSSSSTPQAEAYTQQLTMMPVQLQVAQGVSAMGLTQPSFPVTMAMPTQGFGLPHQFLRAGFSASQPPPGFMTTAVIPQTAAVPSAATPLVQPSLPLAQDSVADAVFRGVIPPVSSLPGGLLPPTIPGAALFSTTGIQPQQAATDKGPQAVSKLDTATDVTLQGMRNAVRSGMGLLGMHPSAATLAHSLAPPGLPGQRMAGLLPLGAGARLSLLIQQGLARQAPAPLLDPSPQSRVPATALFPQLDPFRAQGAFGRSPSQPAETLAKPEDEPHGGPANTSAQQDRDQDYRFPPPEKQAASLLRMAIDQRESVSRPPLLPPQEDKSSRASQASLCPDSQWGPPRGGFEEREIGGTPSRGSKGFQNNRPGSIGDFPNRPESKREGRGGPIWNRRAGPFNASSHRNFDDRRRPWEKQQRDRNDQRNMNGNHLGREREWERDHNHGRSRERDREQDSRGQHEHKRGEWAPTGPPQPQVPLTVPAETAVATEQEQPMSVDSGAGDSSPGPSPAPKVSEIEVAPPKEKQAAPSPKDIDTEQNESEEAADNLP</sequence>
<organism evidence="6 7">
    <name type="scientific">Albula glossodonta</name>
    <name type="common">roundjaw bonefish</name>
    <dbReference type="NCBI Taxonomy" id="121402"/>
    <lineage>
        <taxon>Eukaryota</taxon>
        <taxon>Metazoa</taxon>
        <taxon>Chordata</taxon>
        <taxon>Craniata</taxon>
        <taxon>Vertebrata</taxon>
        <taxon>Euteleostomi</taxon>
        <taxon>Actinopterygii</taxon>
        <taxon>Neopterygii</taxon>
        <taxon>Teleostei</taxon>
        <taxon>Albuliformes</taxon>
        <taxon>Albulidae</taxon>
        <taxon>Albula</taxon>
    </lineage>
</organism>
<dbReference type="InterPro" id="IPR000504">
    <property type="entry name" value="RRM_dom"/>
</dbReference>